<dbReference type="EMBL" id="PVNS01000003">
    <property type="protein sequence ID" value="PRO66588.1"/>
    <property type="molecule type" value="Genomic_DNA"/>
</dbReference>
<sequence>MKKVICVLFSVFFLSIFISGQAIAGSEIDKSSATLVVNEIKKSPSISIYQDRTLAPSSMIANALNADMEWNDSEKIATIEKENTIISFDQTTNQVKINGDLKNPKVKPIWLNSTENTGDSTNLENVLFPVRFVSEALGANVGWDNNLKIASVNYKEDYNTAGTVAELNEEKERVLINISKTAYGYEDQMFIQINENIEILNKQGDSLNFESINMGDELKTNITSACLEDGVSICTPDDFVIINSADVE</sequence>
<protein>
    <recommendedName>
        <fullName evidence="2">Copper amine oxidase-like N-terminal domain-containing protein</fullName>
    </recommendedName>
</protein>
<dbReference type="AlphaFoldDB" id="A0A2P6MK04"/>
<name>A0A2P6MK04_ALKUR</name>
<keyword evidence="1" id="KW-0732">Signal</keyword>
<gene>
    <name evidence="3" type="ORF">C6I21_04390</name>
</gene>
<keyword evidence="4" id="KW-1185">Reference proteome</keyword>
<dbReference type="SUPFAM" id="SSF55383">
    <property type="entry name" value="Copper amine oxidase, domain N"/>
    <property type="match status" value="1"/>
</dbReference>
<dbReference type="RefSeq" id="WP_105958224.1">
    <property type="nucleotide sequence ID" value="NZ_PVNS01000003.1"/>
</dbReference>
<evidence type="ECO:0000259" key="2">
    <source>
        <dbReference type="Pfam" id="PF07833"/>
    </source>
</evidence>
<feature type="signal peptide" evidence="1">
    <location>
        <begin position="1"/>
        <end position="24"/>
    </location>
</feature>
<accession>A0A2P6MK04</accession>
<comment type="caution">
    <text evidence="3">The sequence shown here is derived from an EMBL/GenBank/DDBJ whole genome shotgun (WGS) entry which is preliminary data.</text>
</comment>
<evidence type="ECO:0000256" key="1">
    <source>
        <dbReference type="SAM" id="SignalP"/>
    </source>
</evidence>
<feature type="domain" description="Copper amine oxidase-like N-terminal" evidence="2">
    <location>
        <begin position="46"/>
        <end position="112"/>
    </location>
</feature>
<evidence type="ECO:0000313" key="3">
    <source>
        <dbReference type="EMBL" id="PRO66588.1"/>
    </source>
</evidence>
<dbReference type="InterPro" id="IPR036582">
    <property type="entry name" value="Mao_N_sf"/>
</dbReference>
<dbReference type="Proteomes" id="UP000243650">
    <property type="component" value="Unassembled WGS sequence"/>
</dbReference>
<reference evidence="3 4" key="1">
    <citation type="submission" date="2018-03" db="EMBL/GenBank/DDBJ databases">
        <title>Bacillus urumqiensis sp. nov., a moderately haloalkaliphilic bacterium isolated from a salt lake.</title>
        <authorList>
            <person name="Zhao B."/>
            <person name="Liao Z."/>
        </authorList>
    </citation>
    <scope>NUCLEOTIDE SEQUENCE [LARGE SCALE GENOMIC DNA]</scope>
    <source>
        <strain evidence="3 4">BZ-SZ-XJ18</strain>
    </source>
</reference>
<dbReference type="OrthoDB" id="9769314at2"/>
<proteinExistence type="predicted"/>
<dbReference type="Pfam" id="PF07833">
    <property type="entry name" value="Cu_amine_oxidN1"/>
    <property type="match status" value="2"/>
</dbReference>
<dbReference type="Gene3D" id="3.30.457.10">
    <property type="entry name" value="Copper amine oxidase-like, N-terminal domain"/>
    <property type="match status" value="2"/>
</dbReference>
<dbReference type="InterPro" id="IPR012854">
    <property type="entry name" value="Cu_amine_oxidase-like_N"/>
</dbReference>
<feature type="domain" description="Copper amine oxidase-like N-terminal" evidence="2">
    <location>
        <begin position="125"/>
        <end position="191"/>
    </location>
</feature>
<organism evidence="3 4">
    <name type="scientific">Alkalicoccus urumqiensis</name>
    <name type="common">Bacillus urumqiensis</name>
    <dbReference type="NCBI Taxonomy" id="1548213"/>
    <lineage>
        <taxon>Bacteria</taxon>
        <taxon>Bacillati</taxon>
        <taxon>Bacillota</taxon>
        <taxon>Bacilli</taxon>
        <taxon>Bacillales</taxon>
        <taxon>Bacillaceae</taxon>
        <taxon>Alkalicoccus</taxon>
    </lineage>
</organism>
<evidence type="ECO:0000313" key="4">
    <source>
        <dbReference type="Proteomes" id="UP000243650"/>
    </source>
</evidence>
<feature type="chain" id="PRO_5015144942" description="Copper amine oxidase-like N-terminal domain-containing protein" evidence="1">
    <location>
        <begin position="25"/>
        <end position="248"/>
    </location>
</feature>